<evidence type="ECO:0000313" key="1">
    <source>
        <dbReference type="EMBL" id="KWV53950.1"/>
    </source>
</evidence>
<evidence type="ECO:0000313" key="2">
    <source>
        <dbReference type="Proteomes" id="UP000068164"/>
    </source>
</evidence>
<dbReference type="RefSeq" id="WP_062369864.1">
    <property type="nucleotide sequence ID" value="NZ_LNCD01000063.1"/>
</dbReference>
<sequence length="86" mass="9292">MSATMTIRVSEDTLAKLTKIAEGTKRSKSFLAGEAVSAYVERELAIIEGIQRGLADVKAGRVVPHEQAIAEARQIIAEARRKKAQG</sequence>
<organism evidence="1 2">
    <name type="scientific">Rhizobium altiplani</name>
    <dbReference type="NCBI Taxonomy" id="1864509"/>
    <lineage>
        <taxon>Bacteria</taxon>
        <taxon>Pseudomonadati</taxon>
        <taxon>Pseudomonadota</taxon>
        <taxon>Alphaproteobacteria</taxon>
        <taxon>Hyphomicrobiales</taxon>
        <taxon>Rhizobiaceae</taxon>
        <taxon>Rhizobium/Agrobacterium group</taxon>
        <taxon>Rhizobium</taxon>
    </lineage>
</organism>
<dbReference type="GO" id="GO:0006355">
    <property type="term" value="P:regulation of DNA-templated transcription"/>
    <property type="evidence" value="ECO:0007669"/>
    <property type="project" value="InterPro"/>
</dbReference>
<dbReference type="CDD" id="cd22233">
    <property type="entry name" value="RHH_CopAso-like"/>
    <property type="match status" value="1"/>
</dbReference>
<reference evidence="1 2" key="1">
    <citation type="submission" date="2015-11" db="EMBL/GenBank/DDBJ databases">
        <title>Draft Genome Sequence of the Strain BR 10423 (Rhizobium sp.) isolated from nodules of Mimosa pudica.</title>
        <authorList>
            <person name="Barauna A.C."/>
            <person name="Zilli J.E."/>
            <person name="Simoes-Araujo J.L."/>
            <person name="Reis V.M."/>
            <person name="James E.K."/>
            <person name="Reis F.B.Jr."/>
            <person name="Rouws L.F."/>
            <person name="Passos S.R."/>
            <person name="Gois S.R."/>
        </authorList>
    </citation>
    <scope>NUCLEOTIDE SEQUENCE [LARGE SCALE GENOMIC DNA]</scope>
    <source>
        <strain evidence="1 2">BR10423</strain>
    </source>
</reference>
<dbReference type="EMBL" id="LNCD01000063">
    <property type="protein sequence ID" value="KWV53950.1"/>
    <property type="molecule type" value="Genomic_DNA"/>
</dbReference>
<dbReference type="AlphaFoldDB" id="A0A109JRQ2"/>
<dbReference type="Proteomes" id="UP000068164">
    <property type="component" value="Unassembled WGS sequence"/>
</dbReference>
<accession>A0A109JRQ2</accession>
<dbReference type="PANTHER" id="PTHR40688:SF2">
    <property type="entry name" value="RIBBON-HELIX-HELIX PROTEIN COPG DOMAIN-CONTAINING PROTEIN"/>
    <property type="match status" value="1"/>
</dbReference>
<name>A0A109JRQ2_9HYPH</name>
<dbReference type="InterPro" id="IPR010985">
    <property type="entry name" value="Ribbon_hlx_hlx"/>
</dbReference>
<proteinExistence type="predicted"/>
<gene>
    <name evidence="1" type="ORF">AS026_02750</name>
</gene>
<dbReference type="SUPFAM" id="SSF47598">
    <property type="entry name" value="Ribbon-helix-helix"/>
    <property type="match status" value="1"/>
</dbReference>
<comment type="caution">
    <text evidence="1">The sequence shown here is derived from an EMBL/GenBank/DDBJ whole genome shotgun (WGS) entry which is preliminary data.</text>
</comment>
<keyword evidence="2" id="KW-1185">Reference proteome</keyword>
<dbReference type="PANTHER" id="PTHR40688">
    <property type="match status" value="1"/>
</dbReference>
<dbReference type="OrthoDB" id="7359471at2"/>
<dbReference type="InterPro" id="IPR052991">
    <property type="entry name" value="Non-func_TypeII_TA_Antitoxin"/>
</dbReference>
<protein>
    <submittedName>
        <fullName evidence="1">CopG family transcriptional regulator</fullName>
    </submittedName>
</protein>